<dbReference type="InterPro" id="IPR002885">
    <property type="entry name" value="PPR_rpt"/>
</dbReference>
<dbReference type="eggNOG" id="KOG4197">
    <property type="taxonomic scope" value="Eukaryota"/>
</dbReference>
<dbReference type="Pfam" id="PF13041">
    <property type="entry name" value="PPR_2"/>
    <property type="match status" value="1"/>
</dbReference>
<dbReference type="GO" id="GO:0009451">
    <property type="term" value="P:RNA modification"/>
    <property type="evidence" value="ECO:0007669"/>
    <property type="project" value="InterPro"/>
</dbReference>
<dbReference type="PROSITE" id="PS51375">
    <property type="entry name" value="PPR"/>
    <property type="match status" value="2"/>
</dbReference>
<gene>
    <name evidence="3" type="ORF">SELMODRAFT_133216</name>
</gene>
<keyword evidence="4" id="KW-1185">Reference proteome</keyword>
<evidence type="ECO:0000313" key="3">
    <source>
        <dbReference type="EMBL" id="EFJ07660.1"/>
    </source>
</evidence>
<accession>D8T6L9</accession>
<reference evidence="3 4" key="1">
    <citation type="journal article" date="2011" name="Science">
        <title>The Selaginella genome identifies genetic changes associated with the evolution of vascular plants.</title>
        <authorList>
            <person name="Banks J.A."/>
            <person name="Nishiyama T."/>
            <person name="Hasebe M."/>
            <person name="Bowman J.L."/>
            <person name="Gribskov M."/>
            <person name="dePamphilis C."/>
            <person name="Albert V.A."/>
            <person name="Aono N."/>
            <person name="Aoyama T."/>
            <person name="Ambrose B.A."/>
            <person name="Ashton N.W."/>
            <person name="Axtell M.J."/>
            <person name="Barker E."/>
            <person name="Barker M.S."/>
            <person name="Bennetzen J.L."/>
            <person name="Bonawitz N.D."/>
            <person name="Chapple C."/>
            <person name="Cheng C."/>
            <person name="Correa L.G."/>
            <person name="Dacre M."/>
            <person name="DeBarry J."/>
            <person name="Dreyer I."/>
            <person name="Elias M."/>
            <person name="Engstrom E.M."/>
            <person name="Estelle M."/>
            <person name="Feng L."/>
            <person name="Finet C."/>
            <person name="Floyd S.K."/>
            <person name="Frommer W.B."/>
            <person name="Fujita T."/>
            <person name="Gramzow L."/>
            <person name="Gutensohn M."/>
            <person name="Harholt J."/>
            <person name="Hattori M."/>
            <person name="Heyl A."/>
            <person name="Hirai T."/>
            <person name="Hiwatashi Y."/>
            <person name="Ishikawa M."/>
            <person name="Iwata M."/>
            <person name="Karol K.G."/>
            <person name="Koehler B."/>
            <person name="Kolukisaoglu U."/>
            <person name="Kubo M."/>
            <person name="Kurata T."/>
            <person name="Lalonde S."/>
            <person name="Li K."/>
            <person name="Li Y."/>
            <person name="Litt A."/>
            <person name="Lyons E."/>
            <person name="Manning G."/>
            <person name="Maruyama T."/>
            <person name="Michael T.P."/>
            <person name="Mikami K."/>
            <person name="Miyazaki S."/>
            <person name="Morinaga S."/>
            <person name="Murata T."/>
            <person name="Mueller-Roeber B."/>
            <person name="Nelson D.R."/>
            <person name="Obara M."/>
            <person name="Oguri Y."/>
            <person name="Olmstead R.G."/>
            <person name="Onodera N."/>
            <person name="Petersen B.L."/>
            <person name="Pils B."/>
            <person name="Prigge M."/>
            <person name="Rensing S.A."/>
            <person name="Riano-Pachon D.M."/>
            <person name="Roberts A.W."/>
            <person name="Sato Y."/>
            <person name="Scheller H.V."/>
            <person name="Schulz B."/>
            <person name="Schulz C."/>
            <person name="Shakirov E.V."/>
            <person name="Shibagaki N."/>
            <person name="Shinohara N."/>
            <person name="Shippen D.E."/>
            <person name="Soerensen I."/>
            <person name="Sotooka R."/>
            <person name="Sugimoto N."/>
            <person name="Sugita M."/>
            <person name="Sumikawa N."/>
            <person name="Tanurdzic M."/>
            <person name="Theissen G."/>
            <person name="Ulvskov P."/>
            <person name="Wakazuki S."/>
            <person name="Weng J.K."/>
            <person name="Willats W.W."/>
            <person name="Wipf D."/>
            <person name="Wolf P.G."/>
            <person name="Yang L."/>
            <person name="Zimmer A.D."/>
            <person name="Zhu Q."/>
            <person name="Mitros T."/>
            <person name="Hellsten U."/>
            <person name="Loque D."/>
            <person name="Otillar R."/>
            <person name="Salamov A."/>
            <person name="Schmutz J."/>
            <person name="Shapiro H."/>
            <person name="Lindquist E."/>
            <person name="Lucas S."/>
            <person name="Rokhsar D."/>
            <person name="Grigoriev I.V."/>
        </authorList>
    </citation>
    <scope>NUCLEOTIDE SEQUENCE [LARGE SCALE GENOMIC DNA]</scope>
</reference>
<organism evidence="4">
    <name type="scientific">Selaginella moellendorffii</name>
    <name type="common">Spikemoss</name>
    <dbReference type="NCBI Taxonomy" id="88036"/>
    <lineage>
        <taxon>Eukaryota</taxon>
        <taxon>Viridiplantae</taxon>
        <taxon>Streptophyta</taxon>
        <taxon>Embryophyta</taxon>
        <taxon>Tracheophyta</taxon>
        <taxon>Lycopodiopsida</taxon>
        <taxon>Selaginellales</taxon>
        <taxon>Selaginellaceae</taxon>
        <taxon>Selaginella</taxon>
    </lineage>
</organism>
<dbReference type="Proteomes" id="UP000001514">
    <property type="component" value="Unassembled WGS sequence"/>
</dbReference>
<dbReference type="FunFam" id="1.25.40.10:FF:000158">
    <property type="entry name" value="pentatricopeptide repeat-containing protein At2g33680"/>
    <property type="match status" value="1"/>
</dbReference>
<dbReference type="Gene3D" id="1.25.40.10">
    <property type="entry name" value="Tetratricopeptide repeat domain"/>
    <property type="match status" value="2"/>
</dbReference>
<dbReference type="KEGG" id="smo:SELMODRAFT_133216"/>
<dbReference type="AlphaFoldDB" id="D8T6L9"/>
<dbReference type="InterPro" id="IPR046960">
    <property type="entry name" value="PPR_At4g14850-like_plant"/>
</dbReference>
<dbReference type="HOGENOM" id="CLU_002706_0_0_1"/>
<evidence type="ECO:0000256" key="2">
    <source>
        <dbReference type="PROSITE-ProRule" id="PRU00708"/>
    </source>
</evidence>
<dbReference type="NCBIfam" id="TIGR00756">
    <property type="entry name" value="PPR"/>
    <property type="match status" value="2"/>
</dbReference>
<keyword evidence="1" id="KW-0677">Repeat</keyword>
<evidence type="ECO:0000256" key="1">
    <source>
        <dbReference type="ARBA" id="ARBA00022737"/>
    </source>
</evidence>
<dbReference type="Pfam" id="PF01535">
    <property type="entry name" value="PPR"/>
    <property type="match status" value="3"/>
</dbReference>
<dbReference type="InParanoid" id="D8T6L9"/>
<sequence length="285" mass="30947">MPARDLASGNGLVSGYARLGQWESARAAFWSLPERDVVSWNTMIAACVERDRPQESFALFRQMDLDGVAPNRITLASILSACDGSQENIAHALIAGLRDLEPDAMIGTALVILYGRCGSCEKSLEIFHQMEEPRDPGAWNSIIAALARNGHTDAAIAMLRRLECEGIGPDFAVFNSILFACSHGGSLCEGYAHFLIMAGDYGIAVSSSHFMCLIDLLGRAGKLEAAEELIDSMPFEADGLAWTILLSSCKSHNDVERGAMAAMRVAEFESWESSTYVMLSSIMRN</sequence>
<feature type="repeat" description="PPR" evidence="2">
    <location>
        <begin position="36"/>
        <end position="70"/>
    </location>
</feature>
<dbReference type="PANTHER" id="PTHR47926:SF533">
    <property type="entry name" value="DYW DOMAIN-CONTAINING PROTEIN"/>
    <property type="match status" value="1"/>
</dbReference>
<dbReference type="PANTHER" id="PTHR47926">
    <property type="entry name" value="PENTATRICOPEPTIDE REPEAT-CONTAINING PROTEIN"/>
    <property type="match status" value="1"/>
</dbReference>
<dbReference type="GO" id="GO:0003723">
    <property type="term" value="F:RNA binding"/>
    <property type="evidence" value="ECO:0007669"/>
    <property type="project" value="InterPro"/>
</dbReference>
<evidence type="ECO:0000313" key="4">
    <source>
        <dbReference type="Proteomes" id="UP000001514"/>
    </source>
</evidence>
<proteinExistence type="predicted"/>
<dbReference type="GO" id="GO:0048731">
    <property type="term" value="P:system development"/>
    <property type="evidence" value="ECO:0007669"/>
    <property type="project" value="UniProtKB-ARBA"/>
</dbReference>
<dbReference type="EMBL" id="GL377682">
    <property type="protein sequence ID" value="EFJ07660.1"/>
    <property type="molecule type" value="Genomic_DNA"/>
</dbReference>
<feature type="repeat" description="PPR" evidence="2">
    <location>
        <begin position="135"/>
        <end position="169"/>
    </location>
</feature>
<dbReference type="Gramene" id="EFJ07660">
    <property type="protein sequence ID" value="EFJ07660"/>
    <property type="gene ID" value="SELMODRAFT_133216"/>
</dbReference>
<name>D8T6L9_SELML</name>
<evidence type="ECO:0008006" key="5">
    <source>
        <dbReference type="Google" id="ProtNLM"/>
    </source>
</evidence>
<dbReference type="InterPro" id="IPR011990">
    <property type="entry name" value="TPR-like_helical_dom_sf"/>
</dbReference>
<protein>
    <recommendedName>
        <fullName evidence="5">Pentacotripeptide-repeat region of PRORP domain-containing protein</fullName>
    </recommendedName>
</protein>